<dbReference type="GO" id="GO:0031179">
    <property type="term" value="P:peptide modification"/>
    <property type="evidence" value="ECO:0007669"/>
    <property type="project" value="InterPro"/>
</dbReference>
<evidence type="ECO:0008006" key="5">
    <source>
        <dbReference type="Google" id="ProtNLM"/>
    </source>
</evidence>
<dbReference type="PRINTS" id="PR01950">
    <property type="entry name" value="LANCSUPER"/>
</dbReference>
<proteinExistence type="predicted"/>
<feature type="chain" id="PRO_5009185679" description="Lanthionine synthetase C family protein" evidence="2">
    <location>
        <begin position="23"/>
        <end position="452"/>
    </location>
</feature>
<dbReference type="PROSITE" id="PS51257">
    <property type="entry name" value="PROKAR_LIPOPROTEIN"/>
    <property type="match status" value="1"/>
</dbReference>
<sequence length="452" mass="49640">MKIRLSLLVLMAILLSCQPESPKHNNTNTALLTAALNAEAYLHENIIEESPNTLSWKMMPDSANSPIDVSLYSGVPGIVLFYLELYNATGNTDHLNKAEKGANYMLETMSAIKPNVNTVGLYTGIAGIGYMASEIYQVTKAPKYKEAIVNTVDMLANSATKTVHGVHWGMTSDIVYGAAGIGLYLNKVADEYNIKKADILSVLVANQLLEQSTVSEDGLRWKMSPGMDIHMDNFSHGTAGVAYYLAEMFERTGNEDYLVAAKAAGNWLAKSTNDEGLVAHHLPGGEDLYYLSWCHGPAGTTRLYYALYEITGENQWLDLINNAANGVIALEIDEKRTPGYWNNVGKCCGDSGVAEHYLWLYEITGNEDYLSFAKKLTQNILAAADNSEGILKWIHAENRRSPDEIAAQTGLMQGTAGIGLWLLQLNAFEEGKPSQIQLPDKPKAKRIEMTND</sequence>
<dbReference type="OrthoDB" id="9148343at2"/>
<keyword evidence="1" id="KW-0862">Zinc</keyword>
<organism evidence="3 4">
    <name type="scientific">Roseivirga misakiensis</name>
    <dbReference type="NCBI Taxonomy" id="1563681"/>
    <lineage>
        <taxon>Bacteria</taxon>
        <taxon>Pseudomonadati</taxon>
        <taxon>Bacteroidota</taxon>
        <taxon>Cytophagia</taxon>
        <taxon>Cytophagales</taxon>
        <taxon>Roseivirgaceae</taxon>
        <taxon>Roseivirga</taxon>
    </lineage>
</organism>
<dbReference type="InterPro" id="IPR007822">
    <property type="entry name" value="LANC-like"/>
</dbReference>
<name>A0A1E5SY73_9BACT</name>
<reference evidence="3 4" key="1">
    <citation type="submission" date="2016-08" db="EMBL/GenBank/DDBJ databases">
        <title>Draft genome of Fabibacter sp. strain SK-8.</title>
        <authorList>
            <person name="Wong S.-K."/>
            <person name="Hamasaki K."/>
            <person name="Yoshizawa S."/>
        </authorList>
    </citation>
    <scope>NUCLEOTIDE SEQUENCE [LARGE SCALE GENOMIC DNA]</scope>
    <source>
        <strain evidence="3 4">SK-8</strain>
    </source>
</reference>
<keyword evidence="1" id="KW-0479">Metal-binding</keyword>
<gene>
    <name evidence="3" type="ORF">BFP71_11275</name>
</gene>
<dbReference type="GO" id="GO:0005975">
    <property type="term" value="P:carbohydrate metabolic process"/>
    <property type="evidence" value="ECO:0007669"/>
    <property type="project" value="InterPro"/>
</dbReference>
<dbReference type="GO" id="GO:0005886">
    <property type="term" value="C:plasma membrane"/>
    <property type="evidence" value="ECO:0007669"/>
    <property type="project" value="TreeGrafter"/>
</dbReference>
<dbReference type="STRING" id="1563681.BFP71_11275"/>
<evidence type="ECO:0000256" key="2">
    <source>
        <dbReference type="SAM" id="SignalP"/>
    </source>
</evidence>
<dbReference type="SUPFAM" id="SSF158745">
    <property type="entry name" value="LanC-like"/>
    <property type="match status" value="1"/>
</dbReference>
<dbReference type="Gene3D" id="1.50.10.10">
    <property type="match status" value="1"/>
</dbReference>
<dbReference type="CDD" id="cd04434">
    <property type="entry name" value="LanC_like"/>
    <property type="match status" value="1"/>
</dbReference>
<keyword evidence="2" id="KW-0732">Signal</keyword>
<evidence type="ECO:0000256" key="1">
    <source>
        <dbReference type="PIRSR" id="PIRSR607822-1"/>
    </source>
</evidence>
<feature type="signal peptide" evidence="2">
    <location>
        <begin position="1"/>
        <end position="22"/>
    </location>
</feature>
<evidence type="ECO:0000313" key="3">
    <source>
        <dbReference type="EMBL" id="OEK04066.1"/>
    </source>
</evidence>
<dbReference type="EMBL" id="MDGQ01000005">
    <property type="protein sequence ID" value="OEK04066.1"/>
    <property type="molecule type" value="Genomic_DNA"/>
</dbReference>
<dbReference type="AlphaFoldDB" id="A0A1E5SY73"/>
<accession>A0A1E5SY73</accession>
<dbReference type="Proteomes" id="UP000095552">
    <property type="component" value="Unassembled WGS sequence"/>
</dbReference>
<dbReference type="PANTHER" id="PTHR12736">
    <property type="entry name" value="LANC-LIKE PROTEIN"/>
    <property type="match status" value="1"/>
</dbReference>
<dbReference type="InterPro" id="IPR012341">
    <property type="entry name" value="6hp_glycosidase-like_sf"/>
</dbReference>
<dbReference type="SMART" id="SM01260">
    <property type="entry name" value="LANC_like"/>
    <property type="match status" value="1"/>
</dbReference>
<feature type="binding site" evidence="1">
    <location>
        <position position="294"/>
    </location>
    <ligand>
        <name>Zn(2+)</name>
        <dbReference type="ChEBI" id="CHEBI:29105"/>
    </ligand>
</feature>
<comment type="caution">
    <text evidence="3">The sequence shown here is derived from an EMBL/GenBank/DDBJ whole genome shotgun (WGS) entry which is preliminary data.</text>
</comment>
<dbReference type="GO" id="GO:0046872">
    <property type="term" value="F:metal ion binding"/>
    <property type="evidence" value="ECO:0007669"/>
    <property type="project" value="UniProtKB-KW"/>
</dbReference>
<evidence type="ECO:0000313" key="4">
    <source>
        <dbReference type="Proteomes" id="UP000095552"/>
    </source>
</evidence>
<dbReference type="PRINTS" id="PR01955">
    <property type="entry name" value="LANCFRANKIA"/>
</dbReference>
<keyword evidence="4" id="KW-1185">Reference proteome</keyword>
<dbReference type="PANTHER" id="PTHR12736:SF7">
    <property type="entry name" value="LANC-LIKE PROTEIN 3"/>
    <property type="match status" value="1"/>
</dbReference>
<feature type="binding site" evidence="1">
    <location>
        <position position="347"/>
    </location>
    <ligand>
        <name>Zn(2+)</name>
        <dbReference type="ChEBI" id="CHEBI:29105"/>
    </ligand>
</feature>
<protein>
    <recommendedName>
        <fullName evidence="5">Lanthionine synthetase C family protein</fullName>
    </recommendedName>
</protein>
<dbReference type="Pfam" id="PF05147">
    <property type="entry name" value="LANC_like"/>
    <property type="match status" value="1"/>
</dbReference>
<dbReference type="RefSeq" id="WP_069835571.1">
    <property type="nucleotide sequence ID" value="NZ_MDGQ01000005.1"/>
</dbReference>